<dbReference type="InterPro" id="IPR003439">
    <property type="entry name" value="ABC_transporter-like_ATP-bd"/>
</dbReference>
<keyword evidence="4" id="KW-0547">Nucleotide-binding</keyword>
<evidence type="ECO:0000259" key="10">
    <source>
        <dbReference type="PROSITE" id="PS50893"/>
    </source>
</evidence>
<dbReference type="OrthoDB" id="66620at2759"/>
<keyword evidence="2" id="KW-0813">Transport</keyword>
<dbReference type="Pfam" id="PF00005">
    <property type="entry name" value="ABC_tran"/>
    <property type="match status" value="1"/>
</dbReference>
<accession>A0A8J6C631</accession>
<dbReference type="InterPro" id="IPR017871">
    <property type="entry name" value="ABC_transporter-like_CS"/>
</dbReference>
<dbReference type="EMBL" id="JAGTXO010000025">
    <property type="protein sequence ID" value="KAG8461604.1"/>
    <property type="molecule type" value="Genomic_DNA"/>
</dbReference>
<evidence type="ECO:0000256" key="1">
    <source>
        <dbReference type="ARBA" id="ARBA00004141"/>
    </source>
</evidence>
<dbReference type="OMA" id="TWENIEV"/>
<evidence type="ECO:0000256" key="4">
    <source>
        <dbReference type="ARBA" id="ARBA00022741"/>
    </source>
</evidence>
<evidence type="ECO:0000256" key="2">
    <source>
        <dbReference type="ARBA" id="ARBA00022448"/>
    </source>
</evidence>
<dbReference type="Pfam" id="PF19055">
    <property type="entry name" value="ABC2_membrane_7"/>
    <property type="match status" value="1"/>
</dbReference>
<feature type="region of interest" description="Disordered" evidence="8">
    <location>
        <begin position="319"/>
        <end position="343"/>
    </location>
</feature>
<dbReference type="SUPFAM" id="SSF52540">
    <property type="entry name" value="P-loop containing nucleoside triphosphate hydrolases"/>
    <property type="match status" value="1"/>
</dbReference>
<dbReference type="InterPro" id="IPR013525">
    <property type="entry name" value="ABC2_TM"/>
</dbReference>
<protein>
    <recommendedName>
        <fullName evidence="10">ABC transporter domain-containing protein</fullName>
    </recommendedName>
</protein>
<feature type="transmembrane region" description="Helical" evidence="9">
    <location>
        <begin position="478"/>
        <end position="499"/>
    </location>
</feature>
<dbReference type="PANTHER" id="PTHR48041:SF139">
    <property type="entry name" value="PROTEIN SCARLET"/>
    <property type="match status" value="1"/>
</dbReference>
<reference evidence="11" key="1">
    <citation type="submission" date="2021-05" db="EMBL/GenBank/DDBJ databases">
        <title>The genome of the haptophyte Pavlova lutheri (Diacronema luteri, Pavlovales) - a model for lipid biosynthesis in eukaryotic algae.</title>
        <authorList>
            <person name="Hulatt C.J."/>
            <person name="Posewitz M.C."/>
        </authorList>
    </citation>
    <scope>NUCLEOTIDE SEQUENCE</scope>
    <source>
        <strain evidence="11">NIVA-4/92</strain>
    </source>
</reference>
<keyword evidence="3 9" id="KW-0812">Transmembrane</keyword>
<dbReference type="GO" id="GO:0016020">
    <property type="term" value="C:membrane"/>
    <property type="evidence" value="ECO:0007669"/>
    <property type="project" value="UniProtKB-SubCell"/>
</dbReference>
<organism evidence="11 12">
    <name type="scientific">Diacronema lutheri</name>
    <name type="common">Unicellular marine alga</name>
    <name type="synonym">Monochrysis lutheri</name>
    <dbReference type="NCBI Taxonomy" id="2081491"/>
    <lineage>
        <taxon>Eukaryota</taxon>
        <taxon>Haptista</taxon>
        <taxon>Haptophyta</taxon>
        <taxon>Pavlovophyceae</taxon>
        <taxon>Pavlovales</taxon>
        <taxon>Pavlovaceae</taxon>
        <taxon>Diacronema</taxon>
    </lineage>
</organism>
<evidence type="ECO:0000313" key="11">
    <source>
        <dbReference type="EMBL" id="KAG8461604.1"/>
    </source>
</evidence>
<dbReference type="Proteomes" id="UP000751190">
    <property type="component" value="Unassembled WGS sequence"/>
</dbReference>
<feature type="transmembrane region" description="Helical" evidence="9">
    <location>
        <begin position="505"/>
        <end position="527"/>
    </location>
</feature>
<dbReference type="InterPro" id="IPR003593">
    <property type="entry name" value="AAA+_ATPase"/>
</dbReference>
<dbReference type="GO" id="GO:0016887">
    <property type="term" value="F:ATP hydrolysis activity"/>
    <property type="evidence" value="ECO:0007669"/>
    <property type="project" value="InterPro"/>
</dbReference>
<dbReference type="Gene3D" id="3.40.50.300">
    <property type="entry name" value="P-loop containing nucleotide triphosphate hydrolases"/>
    <property type="match status" value="1"/>
</dbReference>
<feature type="compositionally biased region" description="Low complexity" evidence="8">
    <location>
        <begin position="319"/>
        <end position="332"/>
    </location>
</feature>
<comment type="subcellular location">
    <subcellularLocation>
        <location evidence="1">Membrane</location>
        <topology evidence="1">Multi-pass membrane protein</topology>
    </subcellularLocation>
</comment>
<keyword evidence="6 9" id="KW-1133">Transmembrane helix</keyword>
<dbReference type="CDD" id="cd03213">
    <property type="entry name" value="ABCG_EPDR"/>
    <property type="match status" value="1"/>
</dbReference>
<feature type="transmembrane region" description="Helical" evidence="9">
    <location>
        <begin position="539"/>
        <end position="556"/>
    </location>
</feature>
<feature type="domain" description="ABC transporter" evidence="10">
    <location>
        <begin position="29"/>
        <end position="271"/>
    </location>
</feature>
<evidence type="ECO:0000256" key="3">
    <source>
        <dbReference type="ARBA" id="ARBA00022692"/>
    </source>
</evidence>
<keyword evidence="7 9" id="KW-0472">Membrane</keyword>
<dbReference type="GO" id="GO:0005524">
    <property type="term" value="F:ATP binding"/>
    <property type="evidence" value="ECO:0007669"/>
    <property type="project" value="UniProtKB-KW"/>
</dbReference>
<proteinExistence type="predicted"/>
<feature type="transmembrane region" description="Helical" evidence="9">
    <location>
        <begin position="646"/>
        <end position="668"/>
    </location>
</feature>
<comment type="caution">
    <text evidence="11">The sequence shown here is derived from an EMBL/GenBank/DDBJ whole genome shotgun (WGS) entry which is preliminary data.</text>
</comment>
<dbReference type="InterPro" id="IPR027417">
    <property type="entry name" value="P-loop_NTPase"/>
</dbReference>
<gene>
    <name evidence="11" type="ORF">KFE25_001208</name>
</gene>
<evidence type="ECO:0000313" key="12">
    <source>
        <dbReference type="Proteomes" id="UP000751190"/>
    </source>
</evidence>
<dbReference type="PANTHER" id="PTHR48041">
    <property type="entry name" value="ABC TRANSPORTER G FAMILY MEMBER 28"/>
    <property type="match status" value="1"/>
</dbReference>
<sequence length="678" mass="72145">MPVDPTPLMGVVVDVEESGDGAASLGVQLSAHDVSVSVAVAARRDRRQILHGVRAEFAPGSFSALMGPSGAGKTTLLHALRTGRCTSGTLHANGAPYTKLARRLIVTVPQDDILLPGLSPLEMLHYAAQLKLPPALGGAGRLARARTVLLQLGFTDEDMATRIGSVDERGLSGGQRKRVSIALELLTNPPVLLVDEPTSGLDAKMAHDVVSILRALSREGRTVVCTVHQPSSRIFASFDQLLLLAHGRVAYCGPVDVSGEYFGRLGLPPPSHENPAEFFLRVLQDDDEARGVDLLGAWARSDERARPFGWREQAAADRAPAAAASAPAPDDAGSGRVSPAVERAPGGLQPQLLPLPLPALDGGSVYAVSRAAQTWVLLRRRLYEAAKDRTKLGRSLVLKLTLGVLVGVIWLDSGRDASFKAAFPTSGALFLVVNNCVMDTLFETVLQFPLQRALLGREYANGTYSLGAYYVALQASNLILSALSSALLALPVYALVGLAATAGQAGYFVLVLALMSLIGSSLGVIVGATTADIDSARSAIVPTLVPLLIFSGYLIPLEKIAPYFKWAYYASFFQYALGALELNEFGSRVYTRDCPSQVAAEAAYELVHAAYPALPLPPLPTNFTCDGTEYLRAQGLFPPKYGGRRGYALILGGYLALFLVAAYVVLAARMRRLVLRPS</sequence>
<evidence type="ECO:0000256" key="9">
    <source>
        <dbReference type="SAM" id="Phobius"/>
    </source>
</evidence>
<name>A0A8J6C631_DIALT</name>
<evidence type="ECO:0000256" key="7">
    <source>
        <dbReference type="ARBA" id="ARBA00023136"/>
    </source>
</evidence>
<keyword evidence="12" id="KW-1185">Reference proteome</keyword>
<evidence type="ECO:0000256" key="6">
    <source>
        <dbReference type="ARBA" id="ARBA00022989"/>
    </source>
</evidence>
<dbReference type="Pfam" id="PF01061">
    <property type="entry name" value="ABC2_membrane"/>
    <property type="match status" value="1"/>
</dbReference>
<keyword evidence="5" id="KW-0067">ATP-binding</keyword>
<dbReference type="AlphaFoldDB" id="A0A8J6C631"/>
<dbReference type="PROSITE" id="PS50893">
    <property type="entry name" value="ABC_TRANSPORTER_2"/>
    <property type="match status" value="1"/>
</dbReference>
<evidence type="ECO:0000256" key="8">
    <source>
        <dbReference type="SAM" id="MobiDB-lite"/>
    </source>
</evidence>
<dbReference type="SMART" id="SM00382">
    <property type="entry name" value="AAA"/>
    <property type="match status" value="1"/>
</dbReference>
<dbReference type="PROSITE" id="PS00211">
    <property type="entry name" value="ABC_TRANSPORTER_1"/>
    <property type="match status" value="1"/>
</dbReference>
<evidence type="ECO:0000256" key="5">
    <source>
        <dbReference type="ARBA" id="ARBA00022840"/>
    </source>
</evidence>
<dbReference type="InterPro" id="IPR043926">
    <property type="entry name" value="ABCG_dom"/>
</dbReference>
<dbReference type="GO" id="GO:0140359">
    <property type="term" value="F:ABC-type transporter activity"/>
    <property type="evidence" value="ECO:0007669"/>
    <property type="project" value="InterPro"/>
</dbReference>
<dbReference type="InterPro" id="IPR050352">
    <property type="entry name" value="ABCG_transporters"/>
</dbReference>